<reference evidence="10" key="1">
    <citation type="submission" date="2020-02" db="EMBL/GenBank/DDBJ databases">
        <authorList>
            <person name="Meier V. D."/>
        </authorList>
    </citation>
    <scope>NUCLEOTIDE SEQUENCE</scope>
    <source>
        <strain evidence="10">AVDCRST_MAG46</strain>
    </source>
</reference>
<dbReference type="InterPro" id="IPR035906">
    <property type="entry name" value="MetI-like_sf"/>
</dbReference>
<dbReference type="InterPro" id="IPR051789">
    <property type="entry name" value="Bact_Polyamine_Transport"/>
</dbReference>
<dbReference type="GO" id="GO:0055085">
    <property type="term" value="P:transmembrane transport"/>
    <property type="evidence" value="ECO:0007669"/>
    <property type="project" value="InterPro"/>
</dbReference>
<dbReference type="InterPro" id="IPR000515">
    <property type="entry name" value="MetI-like"/>
</dbReference>
<evidence type="ECO:0000256" key="8">
    <source>
        <dbReference type="RuleBase" id="RU363032"/>
    </source>
</evidence>
<comment type="similarity">
    <text evidence="2">Belongs to the binding-protein-dependent transport system permease family. CysTW subfamily.</text>
</comment>
<feature type="transmembrane region" description="Helical" evidence="8">
    <location>
        <begin position="262"/>
        <end position="285"/>
    </location>
</feature>
<dbReference type="CDD" id="cd06261">
    <property type="entry name" value="TM_PBP2"/>
    <property type="match status" value="1"/>
</dbReference>
<evidence type="ECO:0000256" key="6">
    <source>
        <dbReference type="ARBA" id="ARBA00022989"/>
    </source>
</evidence>
<dbReference type="EMBL" id="CADCUD010000243">
    <property type="protein sequence ID" value="CAA9363274.1"/>
    <property type="molecule type" value="Genomic_DNA"/>
</dbReference>
<dbReference type="PANTHER" id="PTHR43848:SF2">
    <property type="entry name" value="PUTRESCINE TRANSPORT SYSTEM PERMEASE PROTEIN POTI"/>
    <property type="match status" value="1"/>
</dbReference>
<evidence type="ECO:0000313" key="10">
    <source>
        <dbReference type="EMBL" id="CAA9363274.1"/>
    </source>
</evidence>
<dbReference type="PROSITE" id="PS50928">
    <property type="entry name" value="ABC_TM1"/>
    <property type="match status" value="1"/>
</dbReference>
<dbReference type="SUPFAM" id="SSF161098">
    <property type="entry name" value="MetI-like"/>
    <property type="match status" value="1"/>
</dbReference>
<evidence type="ECO:0000259" key="9">
    <source>
        <dbReference type="PROSITE" id="PS50928"/>
    </source>
</evidence>
<feature type="transmembrane region" description="Helical" evidence="8">
    <location>
        <begin position="161"/>
        <end position="179"/>
    </location>
</feature>
<comment type="subcellular location">
    <subcellularLocation>
        <location evidence="1 8">Cell membrane</location>
        <topology evidence="1 8">Multi-pass membrane protein</topology>
    </subcellularLocation>
</comment>
<evidence type="ECO:0000256" key="4">
    <source>
        <dbReference type="ARBA" id="ARBA00022475"/>
    </source>
</evidence>
<gene>
    <name evidence="10" type="ORF">AVDCRST_MAG46-3496</name>
</gene>
<evidence type="ECO:0000256" key="7">
    <source>
        <dbReference type="ARBA" id="ARBA00023136"/>
    </source>
</evidence>
<dbReference type="Pfam" id="PF00528">
    <property type="entry name" value="BPD_transp_1"/>
    <property type="match status" value="1"/>
</dbReference>
<protein>
    <submittedName>
        <fullName evidence="10">Spermidine Putrescine ABC transporter permease component potC (TC_3.A.1.11.1)</fullName>
    </submittedName>
</protein>
<feature type="transmembrane region" description="Helical" evidence="8">
    <location>
        <begin position="208"/>
        <end position="229"/>
    </location>
</feature>
<keyword evidence="5 8" id="KW-0812">Transmembrane</keyword>
<proteinExistence type="inferred from homology"/>
<accession>A0A6J4MPM8</accession>
<dbReference type="Gene3D" id="1.10.3720.10">
    <property type="entry name" value="MetI-like"/>
    <property type="match status" value="1"/>
</dbReference>
<keyword evidence="4" id="KW-1003">Cell membrane</keyword>
<feature type="transmembrane region" description="Helical" evidence="8">
    <location>
        <begin position="31"/>
        <end position="56"/>
    </location>
</feature>
<evidence type="ECO:0000256" key="3">
    <source>
        <dbReference type="ARBA" id="ARBA00022448"/>
    </source>
</evidence>
<organism evidence="10">
    <name type="scientific">uncultured Nocardioidaceae bacterium</name>
    <dbReference type="NCBI Taxonomy" id="253824"/>
    <lineage>
        <taxon>Bacteria</taxon>
        <taxon>Bacillati</taxon>
        <taxon>Actinomycetota</taxon>
        <taxon>Actinomycetes</taxon>
        <taxon>Propionibacteriales</taxon>
        <taxon>Nocardioidaceae</taxon>
        <taxon>environmental samples</taxon>
    </lineage>
</organism>
<sequence length="303" mass="32984">MTVAEAPGPVDHRAARAQRVPPWRNPWRRPYVLAGITWAYIVWSLVPVLVAVQFSFNDGRSRSVWQGFSTQWYCCADGSVGEDSSLVRALQNSLVLGVATVLIATPLGVMLAMGLTRWRSRASRVSNGIALVPLVTPEIVLGAALYLVMVNLYQFVPLGRPAMLLGHVTFSVSFVLVVVRSRLQSIGPDFEEAARDLGASPLQAIRTILLPMLMPAIFASAMLVFATSLDDFVVSQFLFGEASNATVPIRLYNAVRSAPTPALNALATLLLVASIMALILAYVGLRARRRGEKSALDDFVDFR</sequence>
<evidence type="ECO:0000256" key="2">
    <source>
        <dbReference type="ARBA" id="ARBA00007069"/>
    </source>
</evidence>
<name>A0A6J4MPM8_9ACTN</name>
<feature type="transmembrane region" description="Helical" evidence="8">
    <location>
        <begin position="128"/>
        <end position="149"/>
    </location>
</feature>
<dbReference type="GO" id="GO:0005886">
    <property type="term" value="C:plasma membrane"/>
    <property type="evidence" value="ECO:0007669"/>
    <property type="project" value="UniProtKB-SubCell"/>
</dbReference>
<feature type="transmembrane region" description="Helical" evidence="8">
    <location>
        <begin position="94"/>
        <end position="116"/>
    </location>
</feature>
<keyword evidence="3 8" id="KW-0813">Transport</keyword>
<keyword evidence="6 8" id="KW-1133">Transmembrane helix</keyword>
<keyword evidence="7 8" id="KW-0472">Membrane</keyword>
<evidence type="ECO:0000256" key="5">
    <source>
        <dbReference type="ARBA" id="ARBA00022692"/>
    </source>
</evidence>
<evidence type="ECO:0000256" key="1">
    <source>
        <dbReference type="ARBA" id="ARBA00004651"/>
    </source>
</evidence>
<dbReference type="PANTHER" id="PTHR43848">
    <property type="entry name" value="PUTRESCINE TRANSPORT SYSTEM PERMEASE PROTEIN POTI"/>
    <property type="match status" value="1"/>
</dbReference>
<feature type="domain" description="ABC transmembrane type-1" evidence="9">
    <location>
        <begin position="90"/>
        <end position="281"/>
    </location>
</feature>
<dbReference type="AlphaFoldDB" id="A0A6J4MPM8"/>